<evidence type="ECO:0000256" key="2">
    <source>
        <dbReference type="SAM" id="SignalP"/>
    </source>
</evidence>
<reference evidence="3" key="1">
    <citation type="journal article" date="2011" name="Plant Physiol.">
        <title>Comprehensive sequence analysis of 24,783 barley full-length cDNAs derived from 12 clone libraries.</title>
        <authorList>
            <person name="Matsumoto T."/>
            <person name="Tanaka T."/>
            <person name="Sakai H."/>
            <person name="Amano N."/>
            <person name="Kanamori H."/>
            <person name="Kurita K."/>
            <person name="Kikuta A."/>
            <person name="Kamiya K."/>
            <person name="Yamamoto M."/>
            <person name="Ikawa H."/>
            <person name="Fujii N."/>
            <person name="Hori K."/>
            <person name="Itoh T."/>
            <person name="Sato K."/>
        </authorList>
    </citation>
    <scope>NUCLEOTIDE SEQUENCE</scope>
    <source>
        <tissue evidence="3">Shoot</tissue>
    </source>
</reference>
<proteinExistence type="evidence at transcript level"/>
<protein>
    <submittedName>
        <fullName evidence="3">Predicted protein</fullName>
    </submittedName>
</protein>
<feature type="region of interest" description="Disordered" evidence="1">
    <location>
        <begin position="46"/>
        <end position="159"/>
    </location>
</feature>
<feature type="chain" id="PRO_5003280709" evidence="2">
    <location>
        <begin position="22"/>
        <end position="218"/>
    </location>
</feature>
<keyword evidence="2" id="KW-0732">Signal</keyword>
<evidence type="ECO:0000256" key="1">
    <source>
        <dbReference type="SAM" id="MobiDB-lite"/>
    </source>
</evidence>
<dbReference type="AlphaFoldDB" id="F2D2G1"/>
<sequence>MQIHCRLLPLWLLGALRPAHGFPGDEIRPPLPGGRARSEARVAWMKREPLSPGDPVRCPPPRRRGWCGRRASSTRRRGGVRSSTRAPHRRLHRGDPPRHGAAGQQRRRPGGHQGERHHHRPLLPAQPARDSAGGGGRVVRRRGHGRAEQAASQHRLRLRSRHREGRLRWCTAVAVSVQAGDGHRGHVRAVVRSVCLFILAINCTSNIYLQVLIRACSG</sequence>
<feature type="compositionally biased region" description="Basic residues" evidence="1">
    <location>
        <begin position="105"/>
        <end position="121"/>
    </location>
</feature>
<name>F2D2G1_HORVV</name>
<accession>F2D2G1</accession>
<evidence type="ECO:0000313" key="3">
    <source>
        <dbReference type="EMBL" id="BAJ89282.1"/>
    </source>
</evidence>
<dbReference type="EMBL" id="AK358068">
    <property type="protein sequence ID" value="BAJ89282.1"/>
    <property type="molecule type" value="mRNA"/>
</dbReference>
<feature type="compositionally biased region" description="Basic residues" evidence="1">
    <location>
        <begin position="60"/>
        <end position="79"/>
    </location>
</feature>
<organism evidence="3">
    <name type="scientific">Hordeum vulgare subsp. vulgare</name>
    <name type="common">Domesticated barley</name>
    <dbReference type="NCBI Taxonomy" id="112509"/>
    <lineage>
        <taxon>Eukaryota</taxon>
        <taxon>Viridiplantae</taxon>
        <taxon>Streptophyta</taxon>
        <taxon>Embryophyta</taxon>
        <taxon>Tracheophyta</taxon>
        <taxon>Spermatophyta</taxon>
        <taxon>Magnoliopsida</taxon>
        <taxon>Liliopsida</taxon>
        <taxon>Poales</taxon>
        <taxon>Poaceae</taxon>
        <taxon>BOP clade</taxon>
        <taxon>Pooideae</taxon>
        <taxon>Triticodae</taxon>
        <taxon>Triticeae</taxon>
        <taxon>Hordeinae</taxon>
        <taxon>Hordeum</taxon>
    </lineage>
</organism>
<feature type="signal peptide" evidence="2">
    <location>
        <begin position="1"/>
        <end position="21"/>
    </location>
</feature>